<dbReference type="Pfam" id="PF00903">
    <property type="entry name" value="Glyoxalase"/>
    <property type="match status" value="1"/>
</dbReference>
<evidence type="ECO:0000313" key="3">
    <source>
        <dbReference type="Proteomes" id="UP000287547"/>
    </source>
</evidence>
<dbReference type="SUPFAM" id="SSF54593">
    <property type="entry name" value="Glyoxalase/Bleomycin resistance protein/Dihydroxybiphenyl dioxygenase"/>
    <property type="match status" value="1"/>
</dbReference>
<feature type="domain" description="VOC" evidence="1">
    <location>
        <begin position="4"/>
        <end position="135"/>
    </location>
</feature>
<dbReference type="AlphaFoldDB" id="A0A428ZTS8"/>
<dbReference type="Proteomes" id="UP000287547">
    <property type="component" value="Unassembled WGS sequence"/>
</dbReference>
<dbReference type="OrthoDB" id="485032at2"/>
<reference evidence="2 3" key="1">
    <citation type="submission" date="2018-05" db="EMBL/GenBank/DDBJ databases">
        <title>Evolution of GPA BGCs.</title>
        <authorList>
            <person name="Waglechner N."/>
            <person name="Wright G.D."/>
        </authorList>
    </citation>
    <scope>NUCLEOTIDE SEQUENCE [LARGE SCALE GENOMIC DNA]</scope>
    <source>
        <strain evidence="2 3">A82846</strain>
    </source>
</reference>
<gene>
    <name evidence="2" type="ORF">DMH04_00060</name>
</gene>
<dbReference type="PROSITE" id="PS51819">
    <property type="entry name" value="VOC"/>
    <property type="match status" value="1"/>
</dbReference>
<name>A0A428ZTS8_KIBAR</name>
<sequence>MDMKLEVVAIPVSDVDRAKHFYKAIGWREDADFASEDGIRKVQLTPPGSPASIHLGTGVTAAAPGSAQGMFLVVKDIEEAKAELTERGAVVSDIFHVLSPVDREPSAGPHPDRGTYSSYATFSDPDGNTWLLQEVTKRLPGRIDTTRAAYDSVEELAEAMRQAEAAHGEYEKTLGHRDEDWPTWYARYMAEHQV</sequence>
<comment type="caution">
    <text evidence="2">The sequence shown here is derived from an EMBL/GenBank/DDBJ whole genome shotgun (WGS) entry which is preliminary data.</text>
</comment>
<dbReference type="Gene3D" id="3.10.180.10">
    <property type="entry name" value="2,3-Dihydroxybiphenyl 1,2-Dioxygenase, domain 1"/>
    <property type="match status" value="1"/>
</dbReference>
<dbReference type="EMBL" id="QHKI01000001">
    <property type="protein sequence ID" value="RSM91448.1"/>
    <property type="molecule type" value="Genomic_DNA"/>
</dbReference>
<dbReference type="InterPro" id="IPR004360">
    <property type="entry name" value="Glyas_Fos-R_dOase_dom"/>
</dbReference>
<dbReference type="InterPro" id="IPR029068">
    <property type="entry name" value="Glyas_Bleomycin-R_OHBP_Dase"/>
</dbReference>
<dbReference type="InterPro" id="IPR037523">
    <property type="entry name" value="VOC_core"/>
</dbReference>
<evidence type="ECO:0000259" key="1">
    <source>
        <dbReference type="PROSITE" id="PS51819"/>
    </source>
</evidence>
<organism evidence="2 3">
    <name type="scientific">Kibdelosporangium aridum</name>
    <dbReference type="NCBI Taxonomy" id="2030"/>
    <lineage>
        <taxon>Bacteria</taxon>
        <taxon>Bacillati</taxon>
        <taxon>Actinomycetota</taxon>
        <taxon>Actinomycetes</taxon>
        <taxon>Pseudonocardiales</taxon>
        <taxon>Pseudonocardiaceae</taxon>
        <taxon>Kibdelosporangium</taxon>
    </lineage>
</organism>
<protein>
    <submittedName>
        <fullName evidence="2">Glyoxalase</fullName>
    </submittedName>
</protein>
<proteinExistence type="predicted"/>
<evidence type="ECO:0000313" key="2">
    <source>
        <dbReference type="EMBL" id="RSM91448.1"/>
    </source>
</evidence>
<accession>A0A428ZTS8</accession>